<accession>A0ABM3QH18</accession>
<sequence length="215" mass="24549">MGCALSQFAILVEKLTGKQKMWIVDMGFEELLFTRINSSDPKFGYWITSRFDPKTLQLKVRDNYRVRIDEEMVNWVLGIPPEKALLHPSLSNKSTALNIKKLYKNTMYGAVTQSEVFGKIVDDRTEKESFQRHFLLYALGTILCPTQKCGWISPLHLSVLPIASQASGYNWGRYVLDWLVKYGNKFNASKEGYGGCTLLLVVSPYFAIMFAYCLC</sequence>
<dbReference type="Proteomes" id="UP000813463">
    <property type="component" value="Chromosome 4"/>
</dbReference>
<dbReference type="RefSeq" id="XP_056682649.1">
    <property type="nucleotide sequence ID" value="XM_056826671.1"/>
</dbReference>
<keyword evidence="1" id="KW-1133">Transmembrane helix</keyword>
<keyword evidence="2" id="KW-1185">Reference proteome</keyword>
<organism evidence="2 3">
    <name type="scientific">Spinacia oleracea</name>
    <name type="common">Spinach</name>
    <dbReference type="NCBI Taxonomy" id="3562"/>
    <lineage>
        <taxon>Eukaryota</taxon>
        <taxon>Viridiplantae</taxon>
        <taxon>Streptophyta</taxon>
        <taxon>Embryophyta</taxon>
        <taxon>Tracheophyta</taxon>
        <taxon>Spermatophyta</taxon>
        <taxon>Magnoliopsida</taxon>
        <taxon>eudicotyledons</taxon>
        <taxon>Gunneridae</taxon>
        <taxon>Pentapetalae</taxon>
        <taxon>Caryophyllales</taxon>
        <taxon>Chenopodiaceae</taxon>
        <taxon>Chenopodioideae</taxon>
        <taxon>Anserineae</taxon>
        <taxon>Spinacia</taxon>
    </lineage>
</organism>
<proteinExistence type="predicted"/>
<evidence type="ECO:0000313" key="3">
    <source>
        <dbReference type="RefSeq" id="XP_056682649.1"/>
    </source>
</evidence>
<dbReference type="PANTHER" id="PTHR34835">
    <property type="entry name" value="OS07G0283600 PROTEIN-RELATED"/>
    <property type="match status" value="1"/>
</dbReference>
<gene>
    <name evidence="3" type="primary">LOC110775721</name>
</gene>
<evidence type="ECO:0000256" key="1">
    <source>
        <dbReference type="SAM" id="Phobius"/>
    </source>
</evidence>
<dbReference type="GeneID" id="110775721"/>
<protein>
    <submittedName>
        <fullName evidence="3">Uncharacterized protein isoform X1</fullName>
    </submittedName>
</protein>
<keyword evidence="1" id="KW-0472">Membrane</keyword>
<dbReference type="PANTHER" id="PTHR34835:SF34">
    <property type="entry name" value="OS08G0555500 PROTEIN"/>
    <property type="match status" value="1"/>
</dbReference>
<name>A0ABM3QH18_SPIOL</name>
<keyword evidence="1" id="KW-0812">Transmembrane</keyword>
<evidence type="ECO:0000313" key="2">
    <source>
        <dbReference type="Proteomes" id="UP000813463"/>
    </source>
</evidence>
<feature type="transmembrane region" description="Helical" evidence="1">
    <location>
        <begin position="192"/>
        <end position="214"/>
    </location>
</feature>
<reference evidence="2" key="1">
    <citation type="journal article" date="2021" name="Nat. Commun.">
        <title>Genomic analyses provide insights into spinach domestication and the genetic basis of agronomic traits.</title>
        <authorList>
            <person name="Cai X."/>
            <person name="Sun X."/>
            <person name="Xu C."/>
            <person name="Sun H."/>
            <person name="Wang X."/>
            <person name="Ge C."/>
            <person name="Zhang Z."/>
            <person name="Wang Q."/>
            <person name="Fei Z."/>
            <person name="Jiao C."/>
            <person name="Wang Q."/>
        </authorList>
    </citation>
    <scope>NUCLEOTIDE SEQUENCE [LARGE SCALE GENOMIC DNA]</scope>
    <source>
        <strain evidence="2">cv. Varoflay</strain>
    </source>
</reference>
<reference evidence="3" key="2">
    <citation type="submission" date="2025-08" db="UniProtKB">
        <authorList>
            <consortium name="RefSeq"/>
        </authorList>
    </citation>
    <scope>IDENTIFICATION</scope>
    <source>
        <tissue evidence="3">Leaf</tissue>
    </source>
</reference>